<comment type="caution">
    <text evidence="2">The sequence shown here is derived from an EMBL/GenBank/DDBJ whole genome shotgun (WGS) entry which is preliminary data.</text>
</comment>
<evidence type="ECO:0000313" key="3">
    <source>
        <dbReference type="Proteomes" id="UP001205357"/>
    </source>
</evidence>
<dbReference type="Gene3D" id="3.30.160.130">
    <property type="entry name" value="ykff protein like domains"/>
    <property type="match status" value="1"/>
</dbReference>
<keyword evidence="3" id="KW-1185">Reference proteome</keyword>
<dbReference type="InterPro" id="IPR038612">
    <property type="entry name" value="YkfF-like_sf"/>
</dbReference>
<proteinExistence type="inferred from homology"/>
<reference evidence="2 3" key="1">
    <citation type="submission" date="2022-04" db="EMBL/GenBank/DDBJ databases">
        <title>Proposal of a three novel species of Scandinavium, Scandinavium hiltneri, Scandinavium manionii, Scandinavium tedordense.</title>
        <authorList>
            <person name="Maddock D.W."/>
            <person name="Brady C.L."/>
            <person name="Denman S."/>
            <person name="Arnold D."/>
        </authorList>
    </citation>
    <scope>NUCLEOTIDE SEQUENCE [LARGE SCALE GENOMIC DNA]</scope>
    <source>
        <strain evidence="2 3">H11S7</strain>
    </source>
</reference>
<dbReference type="InterPro" id="IPR009253">
    <property type="entry name" value="DUF905"/>
</dbReference>
<protein>
    <submittedName>
        <fullName evidence="2">DUF905 domain-containing protein</fullName>
    </submittedName>
</protein>
<dbReference type="SUPFAM" id="SSF54786">
    <property type="entry name" value="YcfA/nrd intein domain"/>
    <property type="match status" value="1"/>
</dbReference>
<sequence>MHQNMPNGLLPAGTFTRAQADAVAAMYTNVAIEDDQGTHFRLVIRNSEGMLLWRDWNFAPEAGAMLNRYIASDGIRVIPVDNS</sequence>
<dbReference type="Proteomes" id="UP001205357">
    <property type="component" value="Unassembled WGS sequence"/>
</dbReference>
<dbReference type="Pfam" id="PF06006">
    <property type="entry name" value="DUF905"/>
    <property type="match status" value="1"/>
</dbReference>
<gene>
    <name evidence="2" type="ORF">MUU47_23040</name>
</gene>
<evidence type="ECO:0000313" key="2">
    <source>
        <dbReference type="EMBL" id="MCS2163949.1"/>
    </source>
</evidence>
<comment type="similarity">
    <text evidence="1">Belongs to the UPF0401 family.</text>
</comment>
<evidence type="ECO:0000256" key="1">
    <source>
        <dbReference type="ARBA" id="ARBA00007059"/>
    </source>
</evidence>
<organism evidence="2 3">
    <name type="scientific">Scandinavium hiltneri</name>
    <dbReference type="NCBI Taxonomy" id="2926519"/>
    <lineage>
        <taxon>Bacteria</taxon>
        <taxon>Pseudomonadati</taxon>
        <taxon>Pseudomonadota</taxon>
        <taxon>Gammaproteobacteria</taxon>
        <taxon>Enterobacterales</taxon>
        <taxon>Enterobacteriaceae</taxon>
        <taxon>Scandinavium</taxon>
    </lineage>
</organism>
<name>A0ABT2E7T8_9ENTR</name>
<accession>A0ABT2E7T8</accession>
<dbReference type="EMBL" id="JALIGE010000076">
    <property type="protein sequence ID" value="MCS2163949.1"/>
    <property type="molecule type" value="Genomic_DNA"/>
</dbReference>